<reference evidence="2 3" key="1">
    <citation type="journal article" date="2017" name="Poromechanics V (2013)">
        <title>Genomic Characterization of the Arsenic-Tolerant Actinobacterium, &lt;i&gt;Rhodococcus erythropolis&lt;/i&gt; S43.</title>
        <authorList>
            <person name="Retamal-Morales G."/>
            <person name="Mehnert M."/>
            <person name="Schwabe R."/>
            <person name="Tischler D."/>
            <person name="Schloemann M."/>
            <person name="Levican G.J."/>
        </authorList>
    </citation>
    <scope>NUCLEOTIDE SEQUENCE [LARGE SCALE GENOMIC DNA]</scope>
    <source>
        <strain evidence="2 3">S43</strain>
    </source>
</reference>
<keyword evidence="1" id="KW-1133">Transmembrane helix</keyword>
<protein>
    <submittedName>
        <fullName evidence="2">Uncharacterized protein</fullName>
    </submittedName>
</protein>
<feature type="transmembrane region" description="Helical" evidence="1">
    <location>
        <begin position="83"/>
        <end position="101"/>
    </location>
</feature>
<evidence type="ECO:0000313" key="2">
    <source>
        <dbReference type="EMBL" id="KAB2584365.1"/>
    </source>
</evidence>
<gene>
    <name evidence="2" type="ORF">BS297_15610</name>
</gene>
<comment type="caution">
    <text evidence="2">The sequence shown here is derived from an EMBL/GenBank/DDBJ whole genome shotgun (WGS) entry which is preliminary data.</text>
</comment>
<keyword evidence="1" id="KW-0472">Membrane</keyword>
<dbReference type="Proteomes" id="UP000325576">
    <property type="component" value="Unassembled WGS sequence"/>
</dbReference>
<proteinExistence type="predicted"/>
<keyword evidence="1" id="KW-0812">Transmembrane</keyword>
<evidence type="ECO:0000256" key="1">
    <source>
        <dbReference type="SAM" id="Phobius"/>
    </source>
</evidence>
<dbReference type="AlphaFoldDB" id="A0A0C2WF29"/>
<accession>A0A0C2WF29</accession>
<organism evidence="2 3">
    <name type="scientific">Rhodococcus erythropolis</name>
    <name type="common">Arthrobacter picolinophilus</name>
    <dbReference type="NCBI Taxonomy" id="1833"/>
    <lineage>
        <taxon>Bacteria</taxon>
        <taxon>Bacillati</taxon>
        <taxon>Actinomycetota</taxon>
        <taxon>Actinomycetes</taxon>
        <taxon>Mycobacteriales</taxon>
        <taxon>Nocardiaceae</taxon>
        <taxon>Rhodococcus</taxon>
        <taxon>Rhodococcus erythropolis group</taxon>
    </lineage>
</organism>
<dbReference type="EMBL" id="MRBO01000442">
    <property type="protein sequence ID" value="KAB2584365.1"/>
    <property type="molecule type" value="Genomic_DNA"/>
</dbReference>
<name>A0A0C2WF29_RHOER</name>
<evidence type="ECO:0000313" key="3">
    <source>
        <dbReference type="Proteomes" id="UP000325576"/>
    </source>
</evidence>
<sequence length="115" mass="13262">MNDQEKINRLVTDVAVIKTVIKHSDERHAEMVENDRRIIERLDSLAVVKTEDFTAYKKQVEDTYVPRTELAGLLKAWSIATNWITRVLVLSLVGLALWGAVQSQDMTEIIRIDRR</sequence>